<name>A0A167INL3_CALVF</name>
<reference evidence="6 7" key="1">
    <citation type="journal article" date="2016" name="Mol. Biol. Evol.">
        <title>Comparative Genomics of Early-Diverging Mushroom-Forming Fungi Provides Insights into the Origins of Lignocellulose Decay Capabilities.</title>
        <authorList>
            <person name="Nagy L.G."/>
            <person name="Riley R."/>
            <person name="Tritt A."/>
            <person name="Adam C."/>
            <person name="Daum C."/>
            <person name="Floudas D."/>
            <person name="Sun H."/>
            <person name="Yadav J.S."/>
            <person name="Pangilinan J."/>
            <person name="Larsson K.H."/>
            <person name="Matsuura K."/>
            <person name="Barry K."/>
            <person name="Labutti K."/>
            <person name="Kuo R."/>
            <person name="Ohm R.A."/>
            <person name="Bhattacharya S.S."/>
            <person name="Shirouzu T."/>
            <person name="Yoshinaga Y."/>
            <person name="Martin F.M."/>
            <person name="Grigoriev I.V."/>
            <person name="Hibbett D.S."/>
        </authorList>
    </citation>
    <scope>NUCLEOTIDE SEQUENCE [LARGE SCALE GENOMIC DNA]</scope>
    <source>
        <strain evidence="6 7">TUFC12733</strain>
    </source>
</reference>
<feature type="region of interest" description="Disordered" evidence="3">
    <location>
        <begin position="217"/>
        <end position="270"/>
    </location>
</feature>
<dbReference type="OrthoDB" id="3353871at2759"/>
<evidence type="ECO:0000313" key="6">
    <source>
        <dbReference type="EMBL" id="KZO92806.1"/>
    </source>
</evidence>
<dbReference type="SUPFAM" id="SSF54768">
    <property type="entry name" value="dsRNA-binding domain-like"/>
    <property type="match status" value="1"/>
</dbReference>
<dbReference type="EMBL" id="KV417307">
    <property type="protein sequence ID" value="KZO92806.1"/>
    <property type="molecule type" value="Genomic_DNA"/>
</dbReference>
<feature type="region of interest" description="Disordered" evidence="3">
    <location>
        <begin position="1"/>
        <end position="39"/>
    </location>
</feature>
<proteinExistence type="predicted"/>
<evidence type="ECO:0000313" key="7">
    <source>
        <dbReference type="Proteomes" id="UP000076738"/>
    </source>
</evidence>
<gene>
    <name evidence="6" type="ORF">CALVIDRAFT_601263</name>
</gene>
<dbReference type="STRING" id="1330018.A0A167INL3"/>
<dbReference type="PROSITE" id="PS50137">
    <property type="entry name" value="DS_RBD"/>
    <property type="match status" value="1"/>
</dbReference>
<dbReference type="InterPro" id="IPR036389">
    <property type="entry name" value="RNase_III_sf"/>
</dbReference>
<feature type="domain" description="RNase III" evidence="5">
    <location>
        <begin position="47"/>
        <end position="158"/>
    </location>
</feature>
<sequence>MSSGISSRMEERSGGSDDMSDGECSPPPQRPTGGDLEPPLLQILDEDSLDIVMNPLTSEAALSGISRRAAHKRFQVLGQDLIRYAALRYLWDKYPMDTGVALLTKRDGFCRQSQLATFAQLYKLTTHMEALEFNPNDIDKVYASTFEAYVGAATTEMSVDRAYDWVYKVCKNYGEEATARNLGSTVTTSPMNPNVHHQPMNSNVAYSPTTHVQMGYNFEQPNNNYGPTSRQPPSHQPVQSPVKQELQEYHPSMPLLPPPGPPVGPPIGQYAPSSGPSYYARPGFQGAPIFQATASKVSGSLAALRQKASQMRKEVSFTETHIGPDHQRQWTCALLVDHIEMGIGTASSKQIAKDLAAQQALLRLGWIGQSS</sequence>
<keyword evidence="1 2" id="KW-0694">RNA-binding</keyword>
<dbReference type="Proteomes" id="UP000076738">
    <property type="component" value="Unassembled WGS sequence"/>
</dbReference>
<dbReference type="GO" id="GO:0006396">
    <property type="term" value="P:RNA processing"/>
    <property type="evidence" value="ECO:0007669"/>
    <property type="project" value="InterPro"/>
</dbReference>
<organism evidence="6 7">
    <name type="scientific">Calocera viscosa (strain TUFC12733)</name>
    <dbReference type="NCBI Taxonomy" id="1330018"/>
    <lineage>
        <taxon>Eukaryota</taxon>
        <taxon>Fungi</taxon>
        <taxon>Dikarya</taxon>
        <taxon>Basidiomycota</taxon>
        <taxon>Agaricomycotina</taxon>
        <taxon>Dacrymycetes</taxon>
        <taxon>Dacrymycetales</taxon>
        <taxon>Dacrymycetaceae</taxon>
        <taxon>Calocera</taxon>
    </lineage>
</organism>
<evidence type="ECO:0008006" key="8">
    <source>
        <dbReference type="Google" id="ProtNLM"/>
    </source>
</evidence>
<feature type="compositionally biased region" description="Pro residues" evidence="3">
    <location>
        <begin position="254"/>
        <end position="265"/>
    </location>
</feature>
<evidence type="ECO:0000256" key="1">
    <source>
        <dbReference type="ARBA" id="ARBA00022884"/>
    </source>
</evidence>
<dbReference type="AlphaFoldDB" id="A0A167INL3"/>
<evidence type="ECO:0000259" key="4">
    <source>
        <dbReference type="PROSITE" id="PS50137"/>
    </source>
</evidence>
<protein>
    <recommendedName>
        <fullName evidence="8">DRBM domain-containing protein</fullName>
    </recommendedName>
</protein>
<keyword evidence="7" id="KW-1185">Reference proteome</keyword>
<feature type="domain" description="DRBM" evidence="4">
    <location>
        <begin position="299"/>
        <end position="366"/>
    </location>
</feature>
<dbReference type="SUPFAM" id="SSF69065">
    <property type="entry name" value="RNase III domain-like"/>
    <property type="match status" value="1"/>
</dbReference>
<accession>A0A167INL3</accession>
<dbReference type="Gene3D" id="1.10.1520.10">
    <property type="entry name" value="Ribonuclease III domain"/>
    <property type="match status" value="1"/>
</dbReference>
<dbReference type="GO" id="GO:0003723">
    <property type="term" value="F:RNA binding"/>
    <property type="evidence" value="ECO:0007669"/>
    <property type="project" value="UniProtKB-UniRule"/>
</dbReference>
<evidence type="ECO:0000256" key="2">
    <source>
        <dbReference type="PROSITE-ProRule" id="PRU00266"/>
    </source>
</evidence>
<dbReference type="SMART" id="SM00358">
    <property type="entry name" value="DSRM"/>
    <property type="match status" value="1"/>
</dbReference>
<dbReference type="Pfam" id="PF00035">
    <property type="entry name" value="dsrm"/>
    <property type="match status" value="1"/>
</dbReference>
<evidence type="ECO:0000256" key="3">
    <source>
        <dbReference type="SAM" id="MobiDB-lite"/>
    </source>
</evidence>
<dbReference type="InterPro" id="IPR000999">
    <property type="entry name" value="RNase_III_dom"/>
</dbReference>
<dbReference type="Gene3D" id="3.30.160.20">
    <property type="match status" value="1"/>
</dbReference>
<dbReference type="InterPro" id="IPR014720">
    <property type="entry name" value="dsRBD_dom"/>
</dbReference>
<feature type="compositionally biased region" description="Polar residues" evidence="3">
    <location>
        <begin position="219"/>
        <end position="229"/>
    </location>
</feature>
<dbReference type="PROSITE" id="PS50142">
    <property type="entry name" value="RNASE_3_2"/>
    <property type="match status" value="1"/>
</dbReference>
<feature type="compositionally biased region" description="Low complexity" evidence="3">
    <location>
        <begin position="231"/>
        <end position="244"/>
    </location>
</feature>
<evidence type="ECO:0000259" key="5">
    <source>
        <dbReference type="PROSITE" id="PS50142"/>
    </source>
</evidence>
<dbReference type="GO" id="GO:0004525">
    <property type="term" value="F:ribonuclease III activity"/>
    <property type="evidence" value="ECO:0007669"/>
    <property type="project" value="InterPro"/>
</dbReference>